<dbReference type="InterPro" id="IPR003439">
    <property type="entry name" value="ABC_transporter-like_ATP-bd"/>
</dbReference>
<keyword evidence="6" id="KW-1278">Translocase</keyword>
<keyword evidence="4" id="KW-0547">Nucleotide-binding</keyword>
<dbReference type="Pfam" id="PF00005">
    <property type="entry name" value="ABC_tran"/>
    <property type="match status" value="1"/>
</dbReference>
<evidence type="ECO:0000256" key="4">
    <source>
        <dbReference type="ARBA" id="ARBA00022741"/>
    </source>
</evidence>
<dbReference type="PROSITE" id="PS50893">
    <property type="entry name" value="ABC_TRANSPORTER_2"/>
    <property type="match status" value="1"/>
</dbReference>
<evidence type="ECO:0000256" key="7">
    <source>
        <dbReference type="ARBA" id="ARBA00023136"/>
    </source>
</evidence>
<feature type="region of interest" description="Disordered" evidence="14">
    <location>
        <begin position="365"/>
        <end position="402"/>
    </location>
</feature>
<dbReference type="InterPro" id="IPR013611">
    <property type="entry name" value="Transp-assoc_OB_typ2"/>
</dbReference>
<dbReference type="Gene3D" id="2.40.50.140">
    <property type="entry name" value="Nucleic acid-binding proteins"/>
    <property type="match status" value="1"/>
</dbReference>
<dbReference type="GO" id="GO:0055052">
    <property type="term" value="C:ATP-binding cassette (ABC) transporter complex, substrate-binding subunit-containing"/>
    <property type="evidence" value="ECO:0007669"/>
    <property type="project" value="TreeGrafter"/>
</dbReference>
<dbReference type="SMART" id="SM00382">
    <property type="entry name" value="AAA"/>
    <property type="match status" value="1"/>
</dbReference>
<dbReference type="SUPFAM" id="SSF52540">
    <property type="entry name" value="P-loop containing nucleoside triphosphate hydrolases"/>
    <property type="match status" value="1"/>
</dbReference>
<dbReference type="Pfam" id="PF08402">
    <property type="entry name" value="TOBE_2"/>
    <property type="match status" value="1"/>
</dbReference>
<keyword evidence="3" id="KW-1003">Cell membrane</keyword>
<reference evidence="16" key="2">
    <citation type="submission" date="2020-09" db="EMBL/GenBank/DDBJ databases">
        <authorList>
            <person name="Sun Q."/>
            <person name="Zhou Y."/>
        </authorList>
    </citation>
    <scope>NUCLEOTIDE SEQUENCE</scope>
    <source>
        <strain evidence="16">CGMCC 1.12827</strain>
    </source>
</reference>
<dbReference type="InterPro" id="IPR047641">
    <property type="entry name" value="ABC_transpr_MalK/UgpC-like"/>
</dbReference>
<evidence type="ECO:0000256" key="13">
    <source>
        <dbReference type="ARBA" id="ARBA00082626"/>
    </source>
</evidence>
<comment type="catalytic activity">
    <reaction evidence="8">
        <text>alpha,alpha-trehalose(out) + ATP + H2O = alpha,alpha-trehalose(in) + ADP + phosphate + H(+)</text>
        <dbReference type="Rhea" id="RHEA:75203"/>
        <dbReference type="ChEBI" id="CHEBI:15377"/>
        <dbReference type="ChEBI" id="CHEBI:15378"/>
        <dbReference type="ChEBI" id="CHEBI:16551"/>
        <dbReference type="ChEBI" id="CHEBI:30616"/>
        <dbReference type="ChEBI" id="CHEBI:43474"/>
        <dbReference type="ChEBI" id="CHEBI:456216"/>
    </reaction>
</comment>
<proteinExistence type="predicted"/>
<keyword evidence="2" id="KW-0813">Transport</keyword>
<dbReference type="Gene3D" id="2.40.50.100">
    <property type="match status" value="1"/>
</dbReference>
<evidence type="ECO:0000256" key="11">
    <source>
        <dbReference type="ARBA" id="ARBA00072105"/>
    </source>
</evidence>
<dbReference type="Proteomes" id="UP000621454">
    <property type="component" value="Unassembled WGS sequence"/>
</dbReference>
<evidence type="ECO:0000256" key="3">
    <source>
        <dbReference type="ARBA" id="ARBA00022475"/>
    </source>
</evidence>
<organism evidence="16 17">
    <name type="scientific">Gordonia jinhuaensis</name>
    <dbReference type="NCBI Taxonomy" id="1517702"/>
    <lineage>
        <taxon>Bacteria</taxon>
        <taxon>Bacillati</taxon>
        <taxon>Actinomycetota</taxon>
        <taxon>Actinomycetes</taxon>
        <taxon>Mycobacteriales</taxon>
        <taxon>Gordoniaceae</taxon>
        <taxon>Gordonia</taxon>
    </lineage>
</organism>
<dbReference type="InterPro" id="IPR017871">
    <property type="entry name" value="ABC_transporter-like_CS"/>
</dbReference>
<gene>
    <name evidence="16" type="primary">smoK</name>
    <name evidence="16" type="ORF">GCM10011489_28570</name>
</gene>
<evidence type="ECO:0000256" key="1">
    <source>
        <dbReference type="ARBA" id="ARBA00004515"/>
    </source>
</evidence>
<evidence type="ECO:0000256" key="14">
    <source>
        <dbReference type="SAM" id="MobiDB-lite"/>
    </source>
</evidence>
<dbReference type="InterPro" id="IPR008995">
    <property type="entry name" value="Mo/tungstate-bd_C_term_dom"/>
</dbReference>
<dbReference type="GO" id="GO:0140359">
    <property type="term" value="F:ABC-type transporter activity"/>
    <property type="evidence" value="ECO:0007669"/>
    <property type="project" value="InterPro"/>
</dbReference>
<dbReference type="InterPro" id="IPR015855">
    <property type="entry name" value="ABC_transpr_MalK-like"/>
</dbReference>
<reference evidence="16" key="1">
    <citation type="journal article" date="2014" name="Int. J. Syst. Evol. Microbiol.">
        <title>Complete genome sequence of Corynebacterium casei LMG S-19264T (=DSM 44701T), isolated from a smear-ripened cheese.</title>
        <authorList>
            <consortium name="US DOE Joint Genome Institute (JGI-PGF)"/>
            <person name="Walter F."/>
            <person name="Albersmeier A."/>
            <person name="Kalinowski J."/>
            <person name="Ruckert C."/>
        </authorList>
    </citation>
    <scope>NUCLEOTIDE SEQUENCE</scope>
    <source>
        <strain evidence="16">CGMCC 1.12827</strain>
    </source>
</reference>
<dbReference type="FunFam" id="3.40.50.300:FF:000042">
    <property type="entry name" value="Maltose/maltodextrin ABC transporter, ATP-binding protein"/>
    <property type="match status" value="1"/>
</dbReference>
<evidence type="ECO:0000256" key="2">
    <source>
        <dbReference type="ARBA" id="ARBA00022448"/>
    </source>
</evidence>
<feature type="domain" description="ABC transporter" evidence="15">
    <location>
        <begin position="4"/>
        <end position="234"/>
    </location>
</feature>
<evidence type="ECO:0000256" key="6">
    <source>
        <dbReference type="ARBA" id="ARBA00022967"/>
    </source>
</evidence>
<comment type="function">
    <text evidence="9">Part of the ABC transporter complex LpqY-SugA-SugB-SugC, which is highly specific for uptake of trehalose. Involved in the recycling of extracellular trehalose released from trehalose-containing molecules synthesized by M.tuberculosis. Trehalose uptake is essential for virulence. Responsible for energy coupling to the transport system.</text>
</comment>
<name>A0A916TDF7_9ACTN</name>
<dbReference type="PROSITE" id="PS00211">
    <property type="entry name" value="ABC_TRANSPORTER_1"/>
    <property type="match status" value="1"/>
</dbReference>
<feature type="compositionally biased region" description="Basic and acidic residues" evidence="14">
    <location>
        <begin position="377"/>
        <end position="391"/>
    </location>
</feature>
<sequence length="402" mass="43192">MSRIDIVNVSAQFTGHLAVDNVSLTIDDGDFVVLLGPSGCGKTTLLRMIAGLLEPTDGRILIDGNDMTTTSSAQRNLAMVFQSYALYPHLTVAKNIEFPLATIRMPKQERRTRVEEVAATLGLQGLLDRRPKELSGGQRQRVAVGRALARRPGAYLMDEPLSNLDAKLRTATRTELSDLHQRLASTFIYVTHDQVEAMTMATKIAILNSGRIEQVGTPTQVYDRPASVFVAGFIGSPPMNLVDAQIESLDSRVTVSGDGITGWLFPGDTEPLDVTIGVRPEHLLPAPAGHTAFTDSGVRFEGRITRVENLGSHQLLHVHTGSATVTAAVDRMIPADRGDAIALTASADNIHLFDTATGRRLEWIDDPESAGSTDTPRTADADAATRDDSRHGMPSAVTGAPA</sequence>
<keyword evidence="5 16" id="KW-0067">ATP-binding</keyword>
<dbReference type="AlphaFoldDB" id="A0A916TDF7"/>
<accession>A0A916TDF7</accession>
<evidence type="ECO:0000256" key="5">
    <source>
        <dbReference type="ARBA" id="ARBA00022840"/>
    </source>
</evidence>
<protein>
    <recommendedName>
        <fullName evidence="11">Trehalose import ATP-binding protein SugC</fullName>
    </recommendedName>
    <alternativeName>
        <fullName evidence="13">Nucleotide-binding domain of SugABC transporter</fullName>
    </alternativeName>
    <alternativeName>
        <fullName evidence="12">SugABC transporter ATPase SugC</fullName>
    </alternativeName>
</protein>
<evidence type="ECO:0000256" key="12">
    <source>
        <dbReference type="ARBA" id="ARBA00080647"/>
    </source>
</evidence>
<evidence type="ECO:0000256" key="9">
    <source>
        <dbReference type="ARBA" id="ARBA00056091"/>
    </source>
</evidence>
<dbReference type="GO" id="GO:0016887">
    <property type="term" value="F:ATP hydrolysis activity"/>
    <property type="evidence" value="ECO:0007669"/>
    <property type="project" value="InterPro"/>
</dbReference>
<evidence type="ECO:0000313" key="16">
    <source>
        <dbReference type="EMBL" id="GGB39176.1"/>
    </source>
</evidence>
<dbReference type="CDD" id="cd03301">
    <property type="entry name" value="ABC_MalK_N"/>
    <property type="match status" value="1"/>
</dbReference>
<dbReference type="EMBL" id="BMGC01000023">
    <property type="protein sequence ID" value="GGB39176.1"/>
    <property type="molecule type" value="Genomic_DNA"/>
</dbReference>
<keyword evidence="7" id="KW-0472">Membrane</keyword>
<comment type="subunit">
    <text evidence="10">Monomer. Homodimerizes in the presence of ATP. The complex is composed of two ATP-binding proteins (SugC), two transmembrane proteins (SugA and SugB) and a solute-binding protein (LpqY).</text>
</comment>
<evidence type="ECO:0000313" key="17">
    <source>
        <dbReference type="Proteomes" id="UP000621454"/>
    </source>
</evidence>
<dbReference type="InterPro" id="IPR003593">
    <property type="entry name" value="AAA+_ATPase"/>
</dbReference>
<evidence type="ECO:0000256" key="8">
    <source>
        <dbReference type="ARBA" id="ARBA00050305"/>
    </source>
</evidence>
<keyword evidence="17" id="KW-1185">Reference proteome</keyword>
<dbReference type="InterPro" id="IPR027417">
    <property type="entry name" value="P-loop_NTPase"/>
</dbReference>
<dbReference type="SUPFAM" id="SSF50331">
    <property type="entry name" value="MOP-like"/>
    <property type="match status" value="1"/>
</dbReference>
<dbReference type="InterPro" id="IPR012340">
    <property type="entry name" value="NA-bd_OB-fold"/>
</dbReference>
<dbReference type="PANTHER" id="PTHR43875">
    <property type="entry name" value="MALTODEXTRIN IMPORT ATP-BINDING PROTEIN MSMX"/>
    <property type="match status" value="1"/>
</dbReference>
<dbReference type="PANTHER" id="PTHR43875:SF15">
    <property type="entry name" value="TREHALOSE IMPORT ATP-BINDING PROTEIN SUGC"/>
    <property type="match status" value="1"/>
</dbReference>
<dbReference type="Gene3D" id="3.40.50.300">
    <property type="entry name" value="P-loop containing nucleotide triphosphate hydrolases"/>
    <property type="match status" value="1"/>
</dbReference>
<dbReference type="GO" id="GO:0008643">
    <property type="term" value="P:carbohydrate transport"/>
    <property type="evidence" value="ECO:0007669"/>
    <property type="project" value="InterPro"/>
</dbReference>
<evidence type="ECO:0000256" key="10">
    <source>
        <dbReference type="ARBA" id="ARBA00063658"/>
    </source>
</evidence>
<dbReference type="RefSeq" id="WP_188587264.1">
    <property type="nucleotide sequence ID" value="NZ_BMGC01000023.1"/>
</dbReference>
<comment type="subcellular location">
    <subcellularLocation>
        <location evidence="1">Cell inner membrane</location>
        <topology evidence="1">Peripheral membrane protein</topology>
        <orientation evidence="1">Cytoplasmic side</orientation>
    </subcellularLocation>
</comment>
<comment type="caution">
    <text evidence="16">The sequence shown here is derived from an EMBL/GenBank/DDBJ whole genome shotgun (WGS) entry which is preliminary data.</text>
</comment>
<dbReference type="GO" id="GO:0005524">
    <property type="term" value="F:ATP binding"/>
    <property type="evidence" value="ECO:0007669"/>
    <property type="project" value="UniProtKB-KW"/>
</dbReference>
<evidence type="ECO:0000259" key="15">
    <source>
        <dbReference type="PROSITE" id="PS50893"/>
    </source>
</evidence>